<dbReference type="InterPro" id="IPR003661">
    <property type="entry name" value="HisK_dim/P_dom"/>
</dbReference>
<dbReference type="EC" id="2.7.13.3" evidence="2"/>
<proteinExistence type="predicted"/>
<comment type="catalytic activity">
    <reaction evidence="1">
        <text>ATP + protein L-histidine = ADP + protein N-phospho-L-histidine.</text>
        <dbReference type="EC" id="2.7.13.3"/>
    </reaction>
</comment>
<dbReference type="PRINTS" id="PR00344">
    <property type="entry name" value="BCTRLSENSOR"/>
</dbReference>
<evidence type="ECO:0000256" key="6">
    <source>
        <dbReference type="ARBA" id="ARBA00022777"/>
    </source>
</evidence>
<dbReference type="CDD" id="cd00082">
    <property type="entry name" value="HisKA"/>
    <property type="match status" value="1"/>
</dbReference>
<accession>A0A3G1KWN3</accession>
<evidence type="ECO:0000256" key="7">
    <source>
        <dbReference type="ARBA" id="ARBA00022840"/>
    </source>
</evidence>
<feature type="region of interest" description="Disordered" evidence="9">
    <location>
        <begin position="1"/>
        <end position="27"/>
    </location>
</feature>
<keyword evidence="3" id="KW-0597">Phosphoprotein</keyword>
<dbReference type="Gene3D" id="1.10.287.130">
    <property type="match status" value="1"/>
</dbReference>
<evidence type="ECO:0000256" key="9">
    <source>
        <dbReference type="SAM" id="MobiDB-lite"/>
    </source>
</evidence>
<reference evidence="12 13" key="1">
    <citation type="submission" date="2016-10" db="EMBL/GenBank/DDBJ databases">
        <title>Complete Genome Sequence of Peptococcaceae strain DCMF.</title>
        <authorList>
            <person name="Edwards R.J."/>
            <person name="Holland S.I."/>
            <person name="Deshpande N.P."/>
            <person name="Wong Y.K."/>
            <person name="Ertan H."/>
            <person name="Manefield M."/>
            <person name="Russell T.L."/>
            <person name="Lee M.J."/>
        </authorList>
    </citation>
    <scope>NUCLEOTIDE SEQUENCE [LARGE SCALE GENOMIC DNA]</scope>
    <source>
        <strain evidence="12 13">DCMF</strain>
    </source>
</reference>
<dbReference type="InterPro" id="IPR000014">
    <property type="entry name" value="PAS"/>
</dbReference>
<dbReference type="GO" id="GO:0005524">
    <property type="term" value="F:ATP binding"/>
    <property type="evidence" value="ECO:0007669"/>
    <property type="project" value="UniProtKB-KW"/>
</dbReference>
<dbReference type="InterPro" id="IPR036097">
    <property type="entry name" value="HisK_dim/P_sf"/>
</dbReference>
<dbReference type="InterPro" id="IPR004358">
    <property type="entry name" value="Sig_transdc_His_kin-like_C"/>
</dbReference>
<evidence type="ECO:0000259" key="10">
    <source>
        <dbReference type="PROSITE" id="PS50109"/>
    </source>
</evidence>
<keyword evidence="13" id="KW-1185">Reference proteome</keyword>
<dbReference type="InterPro" id="IPR013656">
    <property type="entry name" value="PAS_4"/>
</dbReference>
<dbReference type="NCBIfam" id="TIGR00229">
    <property type="entry name" value="sensory_box"/>
    <property type="match status" value="1"/>
</dbReference>
<keyword evidence="6" id="KW-0418">Kinase</keyword>
<protein>
    <recommendedName>
        <fullName evidence="2">histidine kinase</fullName>
        <ecNumber evidence="2">2.7.13.3</ecNumber>
    </recommendedName>
</protein>
<evidence type="ECO:0000256" key="3">
    <source>
        <dbReference type="ARBA" id="ARBA00022553"/>
    </source>
</evidence>
<dbReference type="AlphaFoldDB" id="A0A3G1KWN3"/>
<evidence type="ECO:0000313" key="13">
    <source>
        <dbReference type="Proteomes" id="UP000323521"/>
    </source>
</evidence>
<dbReference type="PROSITE" id="PS50112">
    <property type="entry name" value="PAS"/>
    <property type="match status" value="1"/>
</dbReference>
<dbReference type="KEGG" id="fwa:DCMF_20540"/>
<dbReference type="RefSeq" id="WP_214658774.1">
    <property type="nucleotide sequence ID" value="NZ_CP017634.1"/>
</dbReference>
<evidence type="ECO:0000256" key="2">
    <source>
        <dbReference type="ARBA" id="ARBA00012438"/>
    </source>
</evidence>
<feature type="domain" description="Histidine kinase" evidence="10">
    <location>
        <begin position="158"/>
        <end position="362"/>
    </location>
</feature>
<dbReference type="Pfam" id="PF02518">
    <property type="entry name" value="HATPase_c"/>
    <property type="match status" value="1"/>
</dbReference>
<dbReference type="SUPFAM" id="SSF55874">
    <property type="entry name" value="ATPase domain of HSP90 chaperone/DNA topoisomerase II/histidine kinase"/>
    <property type="match status" value="1"/>
</dbReference>
<dbReference type="InterPro" id="IPR005467">
    <property type="entry name" value="His_kinase_dom"/>
</dbReference>
<feature type="domain" description="PAS" evidence="11">
    <location>
        <begin position="35"/>
        <end position="74"/>
    </location>
</feature>
<evidence type="ECO:0000259" key="11">
    <source>
        <dbReference type="PROSITE" id="PS50112"/>
    </source>
</evidence>
<dbReference type="Proteomes" id="UP000323521">
    <property type="component" value="Chromosome"/>
</dbReference>
<evidence type="ECO:0000313" key="12">
    <source>
        <dbReference type="EMBL" id="ATW26830.1"/>
    </source>
</evidence>
<dbReference type="Gene3D" id="3.30.565.10">
    <property type="entry name" value="Histidine kinase-like ATPase, C-terminal domain"/>
    <property type="match status" value="1"/>
</dbReference>
<dbReference type="Pfam" id="PF00512">
    <property type="entry name" value="HisKA"/>
    <property type="match status" value="1"/>
</dbReference>
<evidence type="ECO:0000256" key="1">
    <source>
        <dbReference type="ARBA" id="ARBA00000085"/>
    </source>
</evidence>
<dbReference type="InterPro" id="IPR003594">
    <property type="entry name" value="HATPase_dom"/>
</dbReference>
<sequence>MTEIIHGKGEFSGKRRTDQEIKPKRENSLGEEAWEALERISDGFFALNRRGEFTYINGQAAAYFQKSSRELMGKEIWQHFPRLRETPLKKSCAKALREQKTVQFETDLVLPDRWLDMRIFPSPKGLSVYCRDITARKKREREMMKLDRLNTGGEIAAGIGHEIRNPMTCVRGFLELLAEKERNEKNHKLFELMIDELDRCNGIITKFLLLAPNRAVHLEACNLTKLVRSMEPVLVGDAEKADKRIVFDLAGVSDILLDKYEIRQLILQLTRNGLDAMPAGQTLTIKVYRQARHIFLEIQDMGPGIDAAVMERMGTPFVTTKENGTGLGLAICYSIVHRHQGELWYETGPRGTTFFVRFYVPD</sequence>
<dbReference type="SMART" id="SM00091">
    <property type="entry name" value="PAS"/>
    <property type="match status" value="1"/>
</dbReference>
<dbReference type="PANTHER" id="PTHR43065">
    <property type="entry name" value="SENSOR HISTIDINE KINASE"/>
    <property type="match status" value="1"/>
</dbReference>
<name>A0A3G1KWN3_FORW1</name>
<keyword evidence="7" id="KW-0067">ATP-binding</keyword>
<dbReference type="SUPFAM" id="SSF47384">
    <property type="entry name" value="Homodimeric domain of signal transducing histidine kinase"/>
    <property type="match status" value="1"/>
</dbReference>
<dbReference type="SMART" id="SM00387">
    <property type="entry name" value="HATPase_c"/>
    <property type="match status" value="1"/>
</dbReference>
<keyword evidence="4" id="KW-0808">Transferase</keyword>
<gene>
    <name evidence="12" type="ORF">DCMF_20540</name>
</gene>
<evidence type="ECO:0000256" key="4">
    <source>
        <dbReference type="ARBA" id="ARBA00022679"/>
    </source>
</evidence>
<dbReference type="Pfam" id="PF08448">
    <property type="entry name" value="PAS_4"/>
    <property type="match status" value="1"/>
</dbReference>
<dbReference type="SUPFAM" id="SSF55785">
    <property type="entry name" value="PYP-like sensor domain (PAS domain)"/>
    <property type="match status" value="1"/>
</dbReference>
<dbReference type="PROSITE" id="PS50109">
    <property type="entry name" value="HIS_KIN"/>
    <property type="match status" value="1"/>
</dbReference>
<dbReference type="EMBL" id="CP017634">
    <property type="protein sequence ID" value="ATW26830.1"/>
    <property type="molecule type" value="Genomic_DNA"/>
</dbReference>
<dbReference type="SMART" id="SM00388">
    <property type="entry name" value="HisKA"/>
    <property type="match status" value="1"/>
</dbReference>
<keyword evidence="5" id="KW-0547">Nucleotide-binding</keyword>
<dbReference type="PANTHER" id="PTHR43065:SF46">
    <property type="entry name" value="C4-DICARBOXYLATE TRANSPORT SENSOR PROTEIN DCTB"/>
    <property type="match status" value="1"/>
</dbReference>
<dbReference type="CDD" id="cd00130">
    <property type="entry name" value="PAS"/>
    <property type="match status" value="1"/>
</dbReference>
<organism evidence="12 13">
    <name type="scientific">Formimonas warabiya</name>
    <dbReference type="NCBI Taxonomy" id="1761012"/>
    <lineage>
        <taxon>Bacteria</taxon>
        <taxon>Bacillati</taxon>
        <taxon>Bacillota</taxon>
        <taxon>Clostridia</taxon>
        <taxon>Eubacteriales</taxon>
        <taxon>Peptococcaceae</taxon>
        <taxon>Candidatus Formimonas</taxon>
    </lineage>
</organism>
<evidence type="ECO:0000256" key="5">
    <source>
        <dbReference type="ARBA" id="ARBA00022741"/>
    </source>
</evidence>
<dbReference type="InterPro" id="IPR036890">
    <property type="entry name" value="HATPase_C_sf"/>
</dbReference>
<keyword evidence="8" id="KW-0902">Two-component regulatory system</keyword>
<dbReference type="InterPro" id="IPR035965">
    <property type="entry name" value="PAS-like_dom_sf"/>
</dbReference>
<dbReference type="Gene3D" id="3.30.450.20">
    <property type="entry name" value="PAS domain"/>
    <property type="match status" value="1"/>
</dbReference>
<dbReference type="GO" id="GO:0000155">
    <property type="term" value="F:phosphorelay sensor kinase activity"/>
    <property type="evidence" value="ECO:0007669"/>
    <property type="project" value="InterPro"/>
</dbReference>
<evidence type="ECO:0000256" key="8">
    <source>
        <dbReference type="ARBA" id="ARBA00023012"/>
    </source>
</evidence>